<dbReference type="AlphaFoldDB" id="A0A3G3IFD3"/>
<evidence type="ECO:0000313" key="3">
    <source>
        <dbReference type="Proteomes" id="UP000273278"/>
    </source>
</evidence>
<sequence>MSDRVKTVHDPVHGGIRVDGFFLEIMDRHEMQRLRGVKQLGMGNFVFPGANHTRFEHCLGTYYLAGRMAKAIGLSEEDSLAVRTAAMMHDICHAPFSHTLEAVMEDATGLDHMELARNLICGKGKVFRDRDADLLAGSGSIADILESNGIDPVEVCDLIAYPESTERDLDNLTLDGMDHFPSKDYIHQIIHGPVDADQMDYLMRDAHYTGVVMGNIDVDRLLSTMRVVNDRICIERGGAPAAEGLMVSRALMYSSVYYHQTVRVLERMVTKAVLSSDLDLSEIYLWDDSDMTQALLSAGGSSSRLMRLVQNRMFYKKALEVSAGDVDEELSRILMKYKDHRKRIELEQHIADKAGLDVSEVVLEMTSSANLGSAKIKIGKTDVSIVGEDGKVRPLTRTSPIAKALQSRDSFSWSMLVACPEDKKEAVARATSKVLGL</sequence>
<dbReference type="Gene3D" id="1.10.3210.10">
    <property type="entry name" value="Hypothetical protein af1432"/>
    <property type="match status" value="1"/>
</dbReference>
<protein>
    <submittedName>
        <fullName evidence="2">dGTP triphosphohydrolase</fullName>
    </submittedName>
</protein>
<evidence type="ECO:0000259" key="1">
    <source>
        <dbReference type="SMART" id="SM00471"/>
    </source>
</evidence>
<dbReference type="SUPFAM" id="SSF109604">
    <property type="entry name" value="HD-domain/PDEase-like"/>
    <property type="match status" value="1"/>
</dbReference>
<dbReference type="Proteomes" id="UP000273278">
    <property type="component" value="Chromosome"/>
</dbReference>
<feature type="domain" description="HD/PDEase" evidence="1">
    <location>
        <begin position="50"/>
        <end position="211"/>
    </location>
</feature>
<dbReference type="PANTHER" id="PTHR11373">
    <property type="entry name" value="DEOXYNUCLEOSIDE TRIPHOSPHATE TRIPHOSPHOHYDROLASE"/>
    <property type="match status" value="1"/>
</dbReference>
<name>A0A3G3IFD3_9ARCH</name>
<dbReference type="Pfam" id="PF01966">
    <property type="entry name" value="HD"/>
    <property type="match status" value="1"/>
</dbReference>
<organism evidence="2 3">
    <name type="scientific">Methanomethylophilus alvi</name>
    <dbReference type="NCBI Taxonomy" id="1291540"/>
    <lineage>
        <taxon>Archaea</taxon>
        <taxon>Methanobacteriati</taxon>
        <taxon>Thermoplasmatota</taxon>
        <taxon>Thermoplasmata</taxon>
        <taxon>Methanomassiliicoccales</taxon>
        <taxon>Methanomethylophilaceae</taxon>
        <taxon>Methanomethylophilus</taxon>
    </lineage>
</organism>
<dbReference type="InterPro" id="IPR050135">
    <property type="entry name" value="dGTPase-like"/>
</dbReference>
<dbReference type="CDD" id="cd00077">
    <property type="entry name" value="HDc"/>
    <property type="match status" value="1"/>
</dbReference>
<evidence type="ECO:0000313" key="2">
    <source>
        <dbReference type="EMBL" id="AYQ54563.1"/>
    </source>
</evidence>
<dbReference type="RefSeq" id="WP_015504280.1">
    <property type="nucleotide sequence ID" value="NZ_CAYARL010000008.1"/>
</dbReference>
<reference evidence="2 3" key="1">
    <citation type="submission" date="2016-10" db="EMBL/GenBank/DDBJ databases">
        <title>Complete genome of the TMA-utilizing, human hosted archaeon Methanomethylophilus alvus Gen. nov, sp. nov., strain Mx-05, derived from a pure culture.</title>
        <authorList>
            <person name="Brugere J.-F."/>
            <person name="Ben Hania W."/>
            <person name="Chaudhary P.P."/>
            <person name="Gaci N."/>
            <person name="Borrel G."/>
            <person name="Cao Van Tuat L."/>
            <person name="Fardeau M.-L."/>
            <person name="Harris H.M.B."/>
            <person name="O'Toole P.W."/>
            <person name="Ollivier B."/>
        </authorList>
    </citation>
    <scope>NUCLEOTIDE SEQUENCE [LARGE SCALE GENOMIC DNA]</scope>
    <source>
        <strain evidence="2 3">Mx-05</strain>
    </source>
</reference>
<dbReference type="InterPro" id="IPR003607">
    <property type="entry name" value="HD/PDEase_dom"/>
</dbReference>
<accession>A0A3G3IFD3</accession>
<dbReference type="EMBL" id="CP017686">
    <property type="protein sequence ID" value="AYQ54563.1"/>
    <property type="molecule type" value="Genomic_DNA"/>
</dbReference>
<dbReference type="Pfam" id="PF19276">
    <property type="entry name" value="HD_assoc_2"/>
    <property type="match status" value="1"/>
</dbReference>
<dbReference type="InterPro" id="IPR045509">
    <property type="entry name" value="HD_assoc_2"/>
</dbReference>
<gene>
    <name evidence="2" type="ORF">BKD89_01885</name>
</gene>
<dbReference type="GeneID" id="41321179"/>
<dbReference type="PANTHER" id="PTHR11373:SF4">
    <property type="entry name" value="DEOXYNUCLEOSIDE TRIPHOSPHATE TRIPHOSPHOHYDROLASE SAMHD1"/>
    <property type="match status" value="1"/>
</dbReference>
<dbReference type="InterPro" id="IPR006674">
    <property type="entry name" value="HD_domain"/>
</dbReference>
<dbReference type="OMA" id="NVYWHHT"/>
<dbReference type="GO" id="GO:0006203">
    <property type="term" value="P:dGTP catabolic process"/>
    <property type="evidence" value="ECO:0007669"/>
    <property type="project" value="TreeGrafter"/>
</dbReference>
<dbReference type="GO" id="GO:0008832">
    <property type="term" value="F:dGTPase activity"/>
    <property type="evidence" value="ECO:0007669"/>
    <property type="project" value="TreeGrafter"/>
</dbReference>
<dbReference type="SMART" id="SM00471">
    <property type="entry name" value="HDc"/>
    <property type="match status" value="1"/>
</dbReference>
<keyword evidence="2" id="KW-0378">Hydrolase</keyword>
<proteinExistence type="predicted"/>